<dbReference type="Proteomes" id="UP001626550">
    <property type="component" value="Unassembled WGS sequence"/>
</dbReference>
<sequence>MSSSSSKNIIFYLKANYLEFAKENWIPVSLQLFENEREPHLCIKTLPLTADNSELFESVVQQFEDPTKYRLFTALCTLSKYKSCDIVTAKICGKEHFALKLVPENLLPIIKKHATLVCEDKEVVIRWNSELNNCINLKRNKPTIKTRDTSNRSSAIECLNSQDTLNLHTRGLPHDQDMREETLADFTDNEVYEPFSCNELIIATVERNQDFHKLGMDRSDCYLRLADDQLELLCAERQSLLHKFPYLFIRR</sequence>
<evidence type="ECO:0000313" key="1">
    <source>
        <dbReference type="EMBL" id="KAL3313150.1"/>
    </source>
</evidence>
<proteinExistence type="predicted"/>
<dbReference type="EMBL" id="JBJKFK010001421">
    <property type="protein sequence ID" value="KAL3313150.1"/>
    <property type="molecule type" value="Genomic_DNA"/>
</dbReference>
<organism evidence="1 2">
    <name type="scientific">Cichlidogyrus casuarinus</name>
    <dbReference type="NCBI Taxonomy" id="1844966"/>
    <lineage>
        <taxon>Eukaryota</taxon>
        <taxon>Metazoa</taxon>
        <taxon>Spiralia</taxon>
        <taxon>Lophotrochozoa</taxon>
        <taxon>Platyhelminthes</taxon>
        <taxon>Monogenea</taxon>
        <taxon>Monopisthocotylea</taxon>
        <taxon>Dactylogyridea</taxon>
        <taxon>Ancyrocephalidae</taxon>
        <taxon>Cichlidogyrus</taxon>
    </lineage>
</organism>
<protein>
    <submittedName>
        <fullName evidence="1">Uncharacterized protein</fullName>
    </submittedName>
</protein>
<accession>A0ABD2Q109</accession>
<name>A0ABD2Q109_9PLAT</name>
<keyword evidence="2" id="KW-1185">Reference proteome</keyword>
<feature type="non-terminal residue" evidence="1">
    <location>
        <position position="251"/>
    </location>
</feature>
<evidence type="ECO:0000313" key="2">
    <source>
        <dbReference type="Proteomes" id="UP001626550"/>
    </source>
</evidence>
<gene>
    <name evidence="1" type="ORF">Ciccas_008253</name>
</gene>
<dbReference type="AlphaFoldDB" id="A0ABD2Q109"/>
<reference evidence="1 2" key="1">
    <citation type="submission" date="2024-11" db="EMBL/GenBank/DDBJ databases">
        <title>Adaptive evolution of stress response genes in parasites aligns with host niche diversity.</title>
        <authorList>
            <person name="Hahn C."/>
            <person name="Resl P."/>
        </authorList>
    </citation>
    <scope>NUCLEOTIDE SEQUENCE [LARGE SCALE GENOMIC DNA]</scope>
    <source>
        <strain evidence="1">EGGRZ-B1_66</strain>
        <tissue evidence="1">Body</tissue>
    </source>
</reference>
<comment type="caution">
    <text evidence="1">The sequence shown here is derived from an EMBL/GenBank/DDBJ whole genome shotgun (WGS) entry which is preliminary data.</text>
</comment>